<evidence type="ECO:0000313" key="4">
    <source>
        <dbReference type="Proteomes" id="UP001162891"/>
    </source>
</evidence>
<reference evidence="4" key="1">
    <citation type="journal article" date="2022" name="Int. J. Syst. Evol. Microbiol.">
        <title>Anaeromyxobacter oryzae sp. nov., Anaeromyxobacter diazotrophicus sp. nov. and Anaeromyxobacter paludicola sp. nov., isolated from paddy soils.</title>
        <authorList>
            <person name="Itoh H."/>
            <person name="Xu Z."/>
            <person name="Mise K."/>
            <person name="Masuda Y."/>
            <person name="Ushijima N."/>
            <person name="Hayakawa C."/>
            <person name="Shiratori Y."/>
            <person name="Senoo K."/>
        </authorList>
    </citation>
    <scope>NUCLEOTIDE SEQUENCE [LARGE SCALE GENOMIC DNA]</scope>
    <source>
        <strain evidence="4">Red232</strain>
    </source>
</reference>
<dbReference type="PANTHER" id="PTHR36435:SF1">
    <property type="entry name" value="CAAX AMINO TERMINAL PROTEASE FAMILY PROTEIN"/>
    <property type="match status" value="1"/>
</dbReference>
<dbReference type="EMBL" id="AP025591">
    <property type="protein sequence ID" value="BDG01604.1"/>
    <property type="molecule type" value="Genomic_DNA"/>
</dbReference>
<keyword evidence="1" id="KW-0472">Membrane</keyword>
<dbReference type="Pfam" id="PF02517">
    <property type="entry name" value="Rce1-like"/>
    <property type="match status" value="1"/>
</dbReference>
<feature type="transmembrane region" description="Helical" evidence="1">
    <location>
        <begin position="296"/>
        <end position="316"/>
    </location>
</feature>
<dbReference type="PANTHER" id="PTHR36435">
    <property type="entry name" value="SLR1288 PROTEIN"/>
    <property type="match status" value="1"/>
</dbReference>
<feature type="transmembrane region" description="Helical" evidence="1">
    <location>
        <begin position="210"/>
        <end position="229"/>
    </location>
</feature>
<dbReference type="RefSeq" id="WP_248358294.1">
    <property type="nucleotide sequence ID" value="NZ_AP025591.1"/>
</dbReference>
<gene>
    <name evidence="3" type="ORF">AMOR_06000</name>
</gene>
<evidence type="ECO:0000313" key="3">
    <source>
        <dbReference type="EMBL" id="BDG01604.1"/>
    </source>
</evidence>
<feature type="transmembrane region" description="Helical" evidence="1">
    <location>
        <begin position="186"/>
        <end position="203"/>
    </location>
</feature>
<feature type="transmembrane region" description="Helical" evidence="1">
    <location>
        <begin position="160"/>
        <end position="180"/>
    </location>
</feature>
<feature type="domain" description="CAAX prenyl protease 2/Lysostaphin resistance protein A-like" evidence="2">
    <location>
        <begin position="135"/>
        <end position="220"/>
    </location>
</feature>
<protein>
    <recommendedName>
        <fullName evidence="2">CAAX prenyl protease 2/Lysostaphin resistance protein A-like domain-containing protein</fullName>
    </recommendedName>
</protein>
<evidence type="ECO:0000256" key="1">
    <source>
        <dbReference type="SAM" id="Phobius"/>
    </source>
</evidence>
<sequence length="320" mass="33217">MDPTPPALPATPAPPPAPVAPRKSAGLFFLALVLLLLPGLVAQALSRAGGLVWTEVFVFLLPPVVAAVGSNLRPAPLLGLDRPRARHVVLGALVGAAGFLVANGVMLLWARVLPQWVLRAFDVSKVFDAPLAERVTIALVASVVAPVCEEVAFRGYIQRVLALRARAGAAIGASAVLFGLMHFDPVRLPALVLLGAVFGWLAWRAGSTWPAVAAHAMNNGLASGLVLAAGTPDAPAEQVPVVAVLQWLVFGMVSLGLLLRAFRTTTTPAPATDAIARIDPTDQSTRFSVARVPPRLWAFAAAGVALLLAMLAARVARGGS</sequence>
<feature type="transmembrane region" description="Helical" evidence="1">
    <location>
        <begin position="88"/>
        <end position="111"/>
    </location>
</feature>
<keyword evidence="1" id="KW-0812">Transmembrane</keyword>
<accession>A0ABM7WQ61</accession>
<dbReference type="InterPro" id="IPR003675">
    <property type="entry name" value="Rce1/LyrA-like_dom"/>
</dbReference>
<evidence type="ECO:0000259" key="2">
    <source>
        <dbReference type="Pfam" id="PF02517"/>
    </source>
</evidence>
<organism evidence="3 4">
    <name type="scientific">Anaeromyxobacter oryzae</name>
    <dbReference type="NCBI Taxonomy" id="2918170"/>
    <lineage>
        <taxon>Bacteria</taxon>
        <taxon>Pseudomonadati</taxon>
        <taxon>Myxococcota</taxon>
        <taxon>Myxococcia</taxon>
        <taxon>Myxococcales</taxon>
        <taxon>Cystobacterineae</taxon>
        <taxon>Anaeromyxobacteraceae</taxon>
        <taxon>Anaeromyxobacter</taxon>
    </lineage>
</organism>
<proteinExistence type="predicted"/>
<dbReference type="InterPro" id="IPR052710">
    <property type="entry name" value="CAAX_protease"/>
</dbReference>
<dbReference type="Proteomes" id="UP001162891">
    <property type="component" value="Chromosome"/>
</dbReference>
<feature type="transmembrane region" description="Helical" evidence="1">
    <location>
        <begin position="51"/>
        <end position="68"/>
    </location>
</feature>
<keyword evidence="1" id="KW-1133">Transmembrane helix</keyword>
<keyword evidence="4" id="KW-1185">Reference proteome</keyword>
<feature type="transmembrane region" description="Helical" evidence="1">
    <location>
        <begin position="25"/>
        <end position="45"/>
    </location>
</feature>
<feature type="transmembrane region" description="Helical" evidence="1">
    <location>
        <begin position="241"/>
        <end position="259"/>
    </location>
</feature>
<name>A0ABM7WQ61_9BACT</name>